<feature type="region of interest" description="Disordered" evidence="2">
    <location>
        <begin position="1"/>
        <end position="68"/>
    </location>
</feature>
<organism evidence="4 5">
    <name type="scientific">Neurospora tetraspora</name>
    <dbReference type="NCBI Taxonomy" id="94610"/>
    <lineage>
        <taxon>Eukaryota</taxon>
        <taxon>Fungi</taxon>
        <taxon>Dikarya</taxon>
        <taxon>Ascomycota</taxon>
        <taxon>Pezizomycotina</taxon>
        <taxon>Sordariomycetes</taxon>
        <taxon>Sordariomycetidae</taxon>
        <taxon>Sordariales</taxon>
        <taxon>Sordariaceae</taxon>
        <taxon>Neurospora</taxon>
    </lineage>
</organism>
<dbReference type="GO" id="GO:0005739">
    <property type="term" value="C:mitochondrion"/>
    <property type="evidence" value="ECO:0007669"/>
    <property type="project" value="TreeGrafter"/>
</dbReference>
<feature type="region of interest" description="Disordered" evidence="2">
    <location>
        <begin position="1262"/>
        <end position="1282"/>
    </location>
</feature>
<feature type="region of interest" description="Disordered" evidence="2">
    <location>
        <begin position="243"/>
        <end position="265"/>
    </location>
</feature>
<proteinExistence type="predicted"/>
<feature type="region of interest" description="Disordered" evidence="2">
    <location>
        <begin position="1389"/>
        <end position="1412"/>
    </location>
</feature>
<reference evidence="4" key="2">
    <citation type="submission" date="2023-06" db="EMBL/GenBank/DDBJ databases">
        <authorList>
            <consortium name="Lawrence Berkeley National Laboratory"/>
            <person name="Haridas S."/>
            <person name="Hensen N."/>
            <person name="Bonometti L."/>
            <person name="Westerberg I."/>
            <person name="Brannstrom I.O."/>
            <person name="Guillou S."/>
            <person name="Cros-Aarteil S."/>
            <person name="Calhoun S."/>
            <person name="Kuo A."/>
            <person name="Mondo S."/>
            <person name="Pangilinan J."/>
            <person name="Riley R."/>
            <person name="Labutti K."/>
            <person name="Andreopoulos B."/>
            <person name="Lipzen A."/>
            <person name="Chen C."/>
            <person name="Yanf M."/>
            <person name="Daum C."/>
            <person name="Ng V."/>
            <person name="Clum A."/>
            <person name="Steindorff A."/>
            <person name="Ohm R."/>
            <person name="Martin F."/>
            <person name="Silar P."/>
            <person name="Natvig D."/>
            <person name="Lalanne C."/>
            <person name="Gautier V."/>
            <person name="Ament-Velasquez S.L."/>
            <person name="Kruys A."/>
            <person name="Hutchinson M.I."/>
            <person name="Powell A.J."/>
            <person name="Barry K."/>
            <person name="Miller A.N."/>
            <person name="Grigoriev I.V."/>
            <person name="Debuchy R."/>
            <person name="Gladieux P."/>
            <person name="Thoren M.H."/>
            <person name="Johannesson H."/>
        </authorList>
    </citation>
    <scope>NUCLEOTIDE SEQUENCE</scope>
    <source>
        <strain evidence="4">CBS 560.94</strain>
    </source>
</reference>
<dbReference type="GO" id="GO:0015631">
    <property type="term" value="F:tubulin binding"/>
    <property type="evidence" value="ECO:0007669"/>
    <property type="project" value="TreeGrafter"/>
</dbReference>
<feature type="compositionally biased region" description="Basic and acidic residues" evidence="2">
    <location>
        <begin position="439"/>
        <end position="458"/>
    </location>
</feature>
<gene>
    <name evidence="4" type="ORF">B0H65DRAFT_99474</name>
</gene>
<protein>
    <recommendedName>
        <fullName evidence="3">Pleckstrin homology domain-containing protein</fullName>
    </recommendedName>
</protein>
<dbReference type="EMBL" id="JAUEPP010000002">
    <property type="protein sequence ID" value="KAK3350809.1"/>
    <property type="molecule type" value="Genomic_DNA"/>
</dbReference>
<feature type="compositionally biased region" description="Low complexity" evidence="2">
    <location>
        <begin position="41"/>
        <end position="51"/>
    </location>
</feature>
<feature type="compositionally biased region" description="Basic residues" evidence="2">
    <location>
        <begin position="26"/>
        <end position="40"/>
    </location>
</feature>
<feature type="compositionally biased region" description="Polar residues" evidence="2">
    <location>
        <begin position="506"/>
        <end position="531"/>
    </location>
</feature>
<feature type="compositionally biased region" description="Polar residues" evidence="2">
    <location>
        <begin position="735"/>
        <end position="762"/>
    </location>
</feature>
<feature type="compositionally biased region" description="Low complexity" evidence="2">
    <location>
        <begin position="649"/>
        <end position="667"/>
    </location>
</feature>
<evidence type="ECO:0000259" key="3">
    <source>
        <dbReference type="Pfam" id="PF12814"/>
    </source>
</evidence>
<name>A0AAE0JJN6_9PEZI</name>
<evidence type="ECO:0000256" key="1">
    <source>
        <dbReference type="SAM" id="Coils"/>
    </source>
</evidence>
<dbReference type="RefSeq" id="XP_062684104.1">
    <property type="nucleotide sequence ID" value="XM_062831669.1"/>
</dbReference>
<feature type="compositionally biased region" description="Basic residues" evidence="2">
    <location>
        <begin position="897"/>
        <end position="917"/>
    </location>
</feature>
<dbReference type="Proteomes" id="UP001278500">
    <property type="component" value="Unassembled WGS sequence"/>
</dbReference>
<dbReference type="GeneID" id="87868823"/>
<keyword evidence="1" id="KW-0175">Coiled coil</keyword>
<sequence length="1412" mass="155562">MGAWETEDEGTDPVVSLPIRNPSIRNRSRNQSRASRKSRRSTTPTNRSGSSSPPPLPVDWSDKGSKRASKNISIDDNIGILDPLDPRRFTPTLHASLVSEILSLRRDQEENLKIIEGLETSLQTTREESESLQTTLLNTTKESRSLKRQLALLEGGTSSALDQLAKERDEAVESANDTKKRLETTQKKLRNQEEDIERVHQQWTKEKDGWEEEKRKLEVRIHVAESRLKVVLDEVTAFQAAQTTASLDRPKSAAGSETGQENDGASVRTLSLTNSIRFSTVSAMMKPNGNTLADELGFDGDFEDESDYGGRQSVLSNRGHMRTTSRDSAFVRFSSRESAHMRNGSRDTLFSIKTHRRHQSTESLLRSASINRGKLSLNQSTLDRLEGAVIKEDEELQPQTPKPTYVDTGIQYSPPPSPKIAQIEPSTPQPALTLSHQLYERPSDVDSPPRTDTESEPNRRRKRVHLGGPLSIKPPNTQNLMVNGTTQTMAEPLSPPRTPKLPVQESLPTPQATPSTMVTSSTQTDIPSLQLQPPGVESPSYTIPSISIIPPSSRPASPCEPLLPPLSKDFGCQVSMPARVSMQSTAVQTDEIRVDLRLAKLPAHLHPSALISRPVSPAVSSVDHHTEEPRQFTPVPGNLPPRNPRRLTNKPSVSEIPSSPPIAASPVLEDMHDTYPGNNDDGPLSHYDAPMRRPKRISSLFAGFNGHSSDEEDFMNPADQSDSEYCTALSAPKPMTNSSFGKRSSGSTAQMSSPEQTFSQRTAGVRNTLRGLEEEENDTPDVFDSVSIFHQRDSRDLSLVRTASRRSGRSTASKANGMRRAALIQSGIVSHRDSLARTPSFTTDAAEPPFPIPKRASSRKPVNTSSPSEGRGVTPMRSNEGGIHRRGSSRGPYRANSIRKARPPSAISRKRSQRRTSRSPPPFMPPTQAPDSPDLPPLPRNSISNPKKTDRSQRSTTMANIDDLPGRPASTSSNQSTSVVDAIAKTMVGEWMFKYVRRRKSFGMTDRNGDDSSNDRHKRWVWIAPYERAILWSSKQPSSGSALLGKSGRKLVIQSVLDVKDENPAPKGSGPLFDRSILILTPQRALKFTAVNAERHYLWLTALSFLAHSNQAIPENLAVPDPDPQPEVFELPKPKPAAVPPPVQVPTSVPVPKPKARRPIRDSIRLTKAKAALIQTEHDRSFPLQMDEDSAVPPSIPTFRPTLAESCNFNPVVMHSREESYDSTIPPAIPRFNERNLHHAALHNRKRSSTGGYLPPPISYRGFSGPMDGGSSHAPSDSTAGMSVAGSSDIFSNAGAPSVMGSSILGSSGMTWGTGSVSRVSEASSRPSAPNFFDAIGTVRMEAFIQPMAFTKYDDDQESYRYMARRRSKEFRRRHSRSWQRDSILSGNTRITLGSDPIEDYGYDRDDPFKGF</sequence>
<feature type="coiled-coil region" evidence="1">
    <location>
        <begin position="161"/>
        <end position="227"/>
    </location>
</feature>
<feature type="region of interest" description="Disordered" evidence="2">
    <location>
        <begin position="439"/>
        <end position="537"/>
    </location>
</feature>
<reference evidence="4" key="1">
    <citation type="journal article" date="2023" name="Mol. Phylogenet. Evol.">
        <title>Genome-scale phylogeny and comparative genomics of the fungal order Sordariales.</title>
        <authorList>
            <person name="Hensen N."/>
            <person name="Bonometti L."/>
            <person name="Westerberg I."/>
            <person name="Brannstrom I.O."/>
            <person name="Guillou S."/>
            <person name="Cros-Aarteil S."/>
            <person name="Calhoun S."/>
            <person name="Haridas S."/>
            <person name="Kuo A."/>
            <person name="Mondo S."/>
            <person name="Pangilinan J."/>
            <person name="Riley R."/>
            <person name="LaButti K."/>
            <person name="Andreopoulos B."/>
            <person name="Lipzen A."/>
            <person name="Chen C."/>
            <person name="Yan M."/>
            <person name="Daum C."/>
            <person name="Ng V."/>
            <person name="Clum A."/>
            <person name="Steindorff A."/>
            <person name="Ohm R.A."/>
            <person name="Martin F."/>
            <person name="Silar P."/>
            <person name="Natvig D.O."/>
            <person name="Lalanne C."/>
            <person name="Gautier V."/>
            <person name="Ament-Velasquez S.L."/>
            <person name="Kruys A."/>
            <person name="Hutchinson M.I."/>
            <person name="Powell A.J."/>
            <person name="Barry K."/>
            <person name="Miller A.N."/>
            <person name="Grigoriev I.V."/>
            <person name="Debuchy R."/>
            <person name="Gladieux P."/>
            <person name="Hiltunen Thoren M."/>
            <person name="Johannesson H."/>
        </authorList>
    </citation>
    <scope>NUCLEOTIDE SEQUENCE</scope>
    <source>
        <strain evidence="4">CBS 560.94</strain>
    </source>
</reference>
<feature type="compositionally biased region" description="Acidic residues" evidence="2">
    <location>
        <begin position="1"/>
        <end position="11"/>
    </location>
</feature>
<feature type="compositionally biased region" description="Polar residues" evidence="2">
    <location>
        <begin position="255"/>
        <end position="265"/>
    </location>
</feature>
<feature type="compositionally biased region" description="Polar residues" evidence="2">
    <location>
        <begin position="1273"/>
        <end position="1282"/>
    </location>
</feature>
<feature type="region of interest" description="Disordered" evidence="2">
    <location>
        <begin position="615"/>
        <end position="682"/>
    </location>
</feature>
<keyword evidence="5" id="KW-1185">Reference proteome</keyword>
<dbReference type="InterPro" id="IPR053005">
    <property type="entry name" value="Nuclear_Pos-Cytoskel_Interact"/>
</dbReference>
<dbReference type="GO" id="GO:0005543">
    <property type="term" value="F:phospholipid binding"/>
    <property type="evidence" value="ECO:0007669"/>
    <property type="project" value="InterPro"/>
</dbReference>
<dbReference type="InterPro" id="IPR024774">
    <property type="entry name" value="PH_dom-Mcp5-type"/>
</dbReference>
<dbReference type="GO" id="GO:0000226">
    <property type="term" value="P:microtubule cytoskeleton organization"/>
    <property type="evidence" value="ECO:0007669"/>
    <property type="project" value="TreeGrafter"/>
</dbReference>
<feature type="region of interest" description="Disordered" evidence="2">
    <location>
        <begin position="389"/>
        <end position="425"/>
    </location>
</feature>
<accession>A0AAE0JJN6</accession>
<comment type="caution">
    <text evidence="4">The sequence shown here is derived from an EMBL/GenBank/DDBJ whole genome shotgun (WGS) entry which is preliminary data.</text>
</comment>
<feature type="compositionally biased region" description="Polar residues" evidence="2">
    <location>
        <begin position="474"/>
        <end position="489"/>
    </location>
</feature>
<feature type="region of interest" description="Disordered" evidence="2">
    <location>
        <begin position="731"/>
        <end position="763"/>
    </location>
</feature>
<feature type="region of interest" description="Disordered" evidence="2">
    <location>
        <begin position="839"/>
        <end position="977"/>
    </location>
</feature>
<feature type="domain" description="Pleckstrin homology" evidence="3">
    <location>
        <begin position="978"/>
        <end position="1109"/>
    </location>
</feature>
<feature type="compositionally biased region" description="Basic and acidic residues" evidence="2">
    <location>
        <begin position="1402"/>
        <end position="1412"/>
    </location>
</feature>
<feature type="region of interest" description="Disordered" evidence="2">
    <location>
        <begin position="337"/>
        <end position="365"/>
    </location>
</feature>
<dbReference type="Pfam" id="PF12814">
    <property type="entry name" value="Mcp5_PH"/>
    <property type="match status" value="1"/>
</dbReference>
<feature type="region of interest" description="Disordered" evidence="2">
    <location>
        <begin position="1135"/>
        <end position="1157"/>
    </location>
</feature>
<feature type="region of interest" description="Disordered" evidence="2">
    <location>
        <begin position="794"/>
        <end position="819"/>
    </location>
</feature>
<dbReference type="GO" id="GO:0005938">
    <property type="term" value="C:cell cortex"/>
    <property type="evidence" value="ECO:0007669"/>
    <property type="project" value="InterPro"/>
</dbReference>
<dbReference type="PANTHER" id="PTHR28190">
    <property type="entry name" value="NUCLEAR MIGRATION PROTEIN NUM1"/>
    <property type="match status" value="1"/>
</dbReference>
<dbReference type="GO" id="GO:0032065">
    <property type="term" value="P:maintenance of protein location in cell cortex"/>
    <property type="evidence" value="ECO:0007669"/>
    <property type="project" value="InterPro"/>
</dbReference>
<feature type="compositionally biased region" description="Pro residues" evidence="2">
    <location>
        <begin position="919"/>
        <end position="939"/>
    </location>
</feature>
<evidence type="ECO:0000256" key="2">
    <source>
        <dbReference type="SAM" id="MobiDB-lite"/>
    </source>
</evidence>
<evidence type="ECO:0000313" key="5">
    <source>
        <dbReference type="Proteomes" id="UP001278500"/>
    </source>
</evidence>
<dbReference type="PANTHER" id="PTHR28190:SF2">
    <property type="entry name" value="MIGRATION PROTEIN, PUTATIVE (AFU_ORTHOLOGUE AFUA_2G07730)-RELATED"/>
    <property type="match status" value="1"/>
</dbReference>
<evidence type="ECO:0000313" key="4">
    <source>
        <dbReference type="EMBL" id="KAK3350809.1"/>
    </source>
</evidence>
<feature type="compositionally biased region" description="Pro residues" evidence="2">
    <location>
        <begin position="1135"/>
        <end position="1153"/>
    </location>
</feature>